<organism evidence="1 2">
    <name type="scientific">Crotalaria pallida</name>
    <name type="common">Smooth rattlebox</name>
    <name type="synonym">Crotalaria striata</name>
    <dbReference type="NCBI Taxonomy" id="3830"/>
    <lineage>
        <taxon>Eukaryota</taxon>
        <taxon>Viridiplantae</taxon>
        <taxon>Streptophyta</taxon>
        <taxon>Embryophyta</taxon>
        <taxon>Tracheophyta</taxon>
        <taxon>Spermatophyta</taxon>
        <taxon>Magnoliopsida</taxon>
        <taxon>eudicotyledons</taxon>
        <taxon>Gunneridae</taxon>
        <taxon>Pentapetalae</taxon>
        <taxon>rosids</taxon>
        <taxon>fabids</taxon>
        <taxon>Fabales</taxon>
        <taxon>Fabaceae</taxon>
        <taxon>Papilionoideae</taxon>
        <taxon>50 kb inversion clade</taxon>
        <taxon>genistoids sensu lato</taxon>
        <taxon>core genistoids</taxon>
        <taxon>Crotalarieae</taxon>
        <taxon>Crotalaria</taxon>
    </lineage>
</organism>
<sequence>MENWATSGLSLVYLFQGVLSHKRPLAIIQVPKILGPSISIPGSLGPQLANDRYTAELVCWFAITVHNSSPQARVHLLNGPWVYSLCVRQTDTSVRIDEVRIS</sequence>
<proteinExistence type="predicted"/>
<name>A0AAN9P7A6_CROPI</name>
<keyword evidence="2" id="KW-1185">Reference proteome</keyword>
<reference evidence="1 2" key="1">
    <citation type="submission" date="2024-01" db="EMBL/GenBank/DDBJ databases">
        <title>The genomes of 5 underutilized Papilionoideae crops provide insights into root nodulation and disease resistanc.</title>
        <authorList>
            <person name="Yuan L."/>
        </authorList>
    </citation>
    <scope>NUCLEOTIDE SEQUENCE [LARGE SCALE GENOMIC DNA]</scope>
    <source>
        <strain evidence="1">ZHUSHIDOU_FW_LH</strain>
        <tissue evidence="1">Leaf</tissue>
    </source>
</reference>
<evidence type="ECO:0000313" key="2">
    <source>
        <dbReference type="Proteomes" id="UP001372338"/>
    </source>
</evidence>
<dbReference type="AlphaFoldDB" id="A0AAN9P7A6"/>
<protein>
    <submittedName>
        <fullName evidence="1">Uncharacterized protein</fullName>
    </submittedName>
</protein>
<dbReference type="Proteomes" id="UP001372338">
    <property type="component" value="Unassembled WGS sequence"/>
</dbReference>
<comment type="caution">
    <text evidence="1">The sequence shown here is derived from an EMBL/GenBank/DDBJ whole genome shotgun (WGS) entry which is preliminary data.</text>
</comment>
<gene>
    <name evidence="1" type="ORF">RIF29_00618</name>
</gene>
<evidence type="ECO:0000313" key="1">
    <source>
        <dbReference type="EMBL" id="KAK7287346.1"/>
    </source>
</evidence>
<dbReference type="EMBL" id="JAYWIO010000001">
    <property type="protein sequence ID" value="KAK7287346.1"/>
    <property type="molecule type" value="Genomic_DNA"/>
</dbReference>
<accession>A0AAN9P7A6</accession>